<gene>
    <name evidence="1" type="ORF">EYZ11_011844</name>
</gene>
<proteinExistence type="predicted"/>
<dbReference type="AlphaFoldDB" id="A0A4S3J3W7"/>
<comment type="caution">
    <text evidence="1">The sequence shown here is derived from an EMBL/GenBank/DDBJ whole genome shotgun (WGS) entry which is preliminary data.</text>
</comment>
<dbReference type="VEuPathDB" id="FungiDB:EYZ11_011844"/>
<organism evidence="1 2">
    <name type="scientific">Aspergillus tanneri</name>
    <dbReference type="NCBI Taxonomy" id="1220188"/>
    <lineage>
        <taxon>Eukaryota</taxon>
        <taxon>Fungi</taxon>
        <taxon>Dikarya</taxon>
        <taxon>Ascomycota</taxon>
        <taxon>Pezizomycotina</taxon>
        <taxon>Eurotiomycetes</taxon>
        <taxon>Eurotiomycetidae</taxon>
        <taxon>Eurotiales</taxon>
        <taxon>Aspergillaceae</taxon>
        <taxon>Aspergillus</taxon>
        <taxon>Aspergillus subgen. Circumdati</taxon>
    </lineage>
</organism>
<dbReference type="EMBL" id="SOSA01000783">
    <property type="protein sequence ID" value="THC88708.1"/>
    <property type="molecule type" value="Genomic_DNA"/>
</dbReference>
<reference evidence="1 2" key="1">
    <citation type="submission" date="2019-03" db="EMBL/GenBank/DDBJ databases">
        <title>The genome sequence of a newly discovered highly antifungal drug resistant Aspergillus species, Aspergillus tanneri NIH 1004.</title>
        <authorList>
            <person name="Mounaud S."/>
            <person name="Singh I."/>
            <person name="Joardar V."/>
            <person name="Pakala S."/>
            <person name="Pakala S."/>
            <person name="Venepally P."/>
            <person name="Hoover J."/>
            <person name="Nierman W."/>
            <person name="Chung J."/>
            <person name="Losada L."/>
        </authorList>
    </citation>
    <scope>NUCLEOTIDE SEQUENCE [LARGE SCALE GENOMIC DNA]</scope>
    <source>
        <strain evidence="1 2">NIH1004</strain>
    </source>
</reference>
<keyword evidence="2" id="KW-1185">Reference proteome</keyword>
<evidence type="ECO:0000313" key="2">
    <source>
        <dbReference type="Proteomes" id="UP000308092"/>
    </source>
</evidence>
<name>A0A4S3J3W7_9EURO</name>
<dbReference type="Proteomes" id="UP000308092">
    <property type="component" value="Unassembled WGS sequence"/>
</dbReference>
<dbReference type="STRING" id="1220188.A0A4S3J3W7"/>
<evidence type="ECO:0000313" key="1">
    <source>
        <dbReference type="EMBL" id="THC88708.1"/>
    </source>
</evidence>
<accession>A0A4S3J3W7</accession>
<protein>
    <submittedName>
        <fullName evidence="1">Uncharacterized protein</fullName>
    </submittedName>
</protein>
<sequence>MATSFQMGSGAPTRLGNYSKAGNLSTILASITTVDDGRILAAGQTEQETNAKLQRACVKAQRWATKHASVFALAKYKLLHSVNPKANVLPQHTPLPLGAITVGSSKDAQQYLGVWLDPELMFATHSAKAGKSLVTLRGLRGSTWGASLGAIRQIYQAVGIPQIPYAMTTWFQPGIVMAKERGTAIRQFASTEKRVAVMISGAFRTTATEALNTELYLLPMGLQMEKLAKETAIQIATGPQYAVSCGIKVPHDGEEKGLSGWTPMEAHPGKRGGCLRLPRNVKERWETKQAYVTEPWHTPPDLVIEDCVEARKGHDQILQ</sequence>